<accession>A0A1V0BAC8</accession>
<name>A0A1V0BAC8_9GAMM</name>
<evidence type="ECO:0000259" key="4">
    <source>
        <dbReference type="Pfam" id="PF13193"/>
    </source>
</evidence>
<dbReference type="KEGG" id="ppha:BVH74_17830"/>
<dbReference type="InterPro" id="IPR025110">
    <property type="entry name" value="AMP-bd_C"/>
</dbReference>
<dbReference type="Pfam" id="PF13193">
    <property type="entry name" value="AMP-binding_C"/>
    <property type="match status" value="1"/>
</dbReference>
<dbReference type="InterPro" id="IPR020845">
    <property type="entry name" value="AMP-binding_CS"/>
</dbReference>
<dbReference type="Gene3D" id="3.30.300.30">
    <property type="match status" value="1"/>
</dbReference>
<protein>
    <submittedName>
        <fullName evidence="5">Acyl-CoA synthetase</fullName>
    </submittedName>
</protein>
<dbReference type="Gene3D" id="3.40.50.980">
    <property type="match status" value="2"/>
</dbReference>
<dbReference type="InterPro" id="IPR000873">
    <property type="entry name" value="AMP-dep_synth/lig_dom"/>
</dbReference>
<feature type="domain" description="AMP-dependent synthetase/ligase" evidence="3">
    <location>
        <begin position="50"/>
        <end position="423"/>
    </location>
</feature>
<dbReference type="PROSITE" id="PS00455">
    <property type="entry name" value="AMP_BINDING"/>
    <property type="match status" value="1"/>
</dbReference>
<organism evidence="5 6">
    <name type="scientific">Halopseudomonas phragmitis</name>
    <dbReference type="NCBI Taxonomy" id="1931241"/>
    <lineage>
        <taxon>Bacteria</taxon>
        <taxon>Pseudomonadati</taxon>
        <taxon>Pseudomonadota</taxon>
        <taxon>Gammaproteobacteria</taxon>
        <taxon>Pseudomonadales</taxon>
        <taxon>Pseudomonadaceae</taxon>
        <taxon>Halopseudomonas</taxon>
    </lineage>
</organism>
<dbReference type="Proteomes" id="UP000243488">
    <property type="component" value="Chromosome"/>
</dbReference>
<keyword evidence="2" id="KW-0436">Ligase</keyword>
<dbReference type="InterPro" id="IPR045851">
    <property type="entry name" value="AMP-bd_C_sf"/>
</dbReference>
<dbReference type="Pfam" id="PF00501">
    <property type="entry name" value="AMP-binding"/>
    <property type="match status" value="1"/>
</dbReference>
<dbReference type="GO" id="GO:0006631">
    <property type="term" value="P:fatty acid metabolic process"/>
    <property type="evidence" value="ECO:0007669"/>
    <property type="project" value="TreeGrafter"/>
</dbReference>
<dbReference type="AlphaFoldDB" id="A0A1V0BAC8"/>
<dbReference type="EMBL" id="CP020100">
    <property type="protein sequence ID" value="AQZ96885.1"/>
    <property type="molecule type" value="Genomic_DNA"/>
</dbReference>
<dbReference type="Gene3D" id="2.30.38.10">
    <property type="entry name" value="Luciferase, Domain 3"/>
    <property type="match status" value="1"/>
</dbReference>
<evidence type="ECO:0000256" key="2">
    <source>
        <dbReference type="ARBA" id="ARBA00022598"/>
    </source>
</evidence>
<dbReference type="SUPFAM" id="SSF56801">
    <property type="entry name" value="Acetyl-CoA synthetase-like"/>
    <property type="match status" value="1"/>
</dbReference>
<evidence type="ECO:0000313" key="5">
    <source>
        <dbReference type="EMBL" id="AQZ96885.1"/>
    </source>
</evidence>
<sequence>MTNPQAFLDTAKASIQQLLHDQSPFALDTDTSGVKSFRNAPVNLVEAIQAGRRHGNAPLLLWQQQRYTVAEFFAAADQLTAALQQSLGLRPGQRAAIAMRNRPEWMIAFVACVQAGVVPVPLNSWGLRDELLHSIEDAEVDLLICDLARWQQIEGGLPDSTLVLLVDGSGDETVSAFWEQQMQLSLSPASLHQPAPDDDALILYTSGTTSRAKGVVSSHRALGQALFALDYQAAMAGMTSPERIKPIMESGLQPTALLCFPLFHVSGLHAQFLSMLRNGRRMVIMYKWDVDEAMRLIETERCTQFNGAPVMMQELLNHPRFDSQATASLYSLGMGGGAASGSLLDRLLSVKPLAMAGTGYGMTEGNGIGAAHSGEQFVHFPGSVGWPLPIVDLVVGETPSKPMAPGVQGPIWLRSSAVMKGYWKRPQETGEALRDGWLFSGDVGYLNEHGMVHITDRIKDIIIRGGENISAQEVEQVAGTHPAVIEAAAFACPDTRFGEVVGLVVRSREPLETSALCAFMREQLATYKCPEHVWFTSEPLARNATGKLQKPLIKQALGIDQEV</sequence>
<dbReference type="PANTHER" id="PTHR43201">
    <property type="entry name" value="ACYL-COA SYNTHETASE"/>
    <property type="match status" value="1"/>
</dbReference>
<feature type="domain" description="AMP-binding enzyme C-terminal" evidence="4">
    <location>
        <begin position="473"/>
        <end position="547"/>
    </location>
</feature>
<evidence type="ECO:0000259" key="3">
    <source>
        <dbReference type="Pfam" id="PF00501"/>
    </source>
</evidence>
<reference evidence="5 6" key="1">
    <citation type="submission" date="2017-03" db="EMBL/GenBank/DDBJ databases">
        <title>Complete genome sequence of the novel DNRA strain Pseudomonas sp. S-6-2 isolated from Chinese polluted river sediment. Journal of Biotechnology.</title>
        <authorList>
            <person name="Li J."/>
            <person name="Xiang F."/>
            <person name="Wang L."/>
            <person name="Xi L."/>
            <person name="Liu J."/>
        </authorList>
    </citation>
    <scope>NUCLEOTIDE SEQUENCE [LARGE SCALE GENOMIC DNA]</scope>
    <source>
        <strain evidence="5 6">S-6-2</strain>
    </source>
</reference>
<dbReference type="GO" id="GO:0031956">
    <property type="term" value="F:medium-chain fatty acid-CoA ligase activity"/>
    <property type="evidence" value="ECO:0007669"/>
    <property type="project" value="TreeGrafter"/>
</dbReference>
<proteinExistence type="inferred from homology"/>
<gene>
    <name evidence="5" type="ORF">BVH74_17830</name>
</gene>
<dbReference type="STRING" id="1931241.BVH74_17830"/>
<dbReference type="PANTHER" id="PTHR43201:SF5">
    <property type="entry name" value="MEDIUM-CHAIN ACYL-COA LIGASE ACSF2, MITOCHONDRIAL"/>
    <property type="match status" value="1"/>
</dbReference>
<evidence type="ECO:0000256" key="1">
    <source>
        <dbReference type="ARBA" id="ARBA00006432"/>
    </source>
</evidence>
<keyword evidence="6" id="KW-1185">Reference proteome</keyword>
<comment type="similarity">
    <text evidence="1">Belongs to the ATP-dependent AMP-binding enzyme family.</text>
</comment>
<evidence type="ECO:0000313" key="6">
    <source>
        <dbReference type="Proteomes" id="UP000243488"/>
    </source>
</evidence>
<dbReference type="RefSeq" id="WP_080051792.1">
    <property type="nucleotide sequence ID" value="NZ_CP020100.1"/>
</dbReference>